<dbReference type="PROSITE" id="PS51686">
    <property type="entry name" value="SAM_MT_RSMB_NOP"/>
    <property type="match status" value="1"/>
</dbReference>
<dbReference type="Pfam" id="PF22458">
    <property type="entry name" value="RsmF-B_ferredox"/>
    <property type="match status" value="1"/>
</dbReference>
<organism evidence="15 16">
    <name type="scientific">Planifilum fulgidum</name>
    <dbReference type="NCBI Taxonomy" id="201973"/>
    <lineage>
        <taxon>Bacteria</taxon>
        <taxon>Bacillati</taxon>
        <taxon>Bacillota</taxon>
        <taxon>Bacilli</taxon>
        <taxon>Bacillales</taxon>
        <taxon>Thermoactinomycetaceae</taxon>
        <taxon>Planifilum</taxon>
    </lineage>
</organism>
<dbReference type="InterPro" id="IPR049560">
    <property type="entry name" value="MeTrfase_RsmB-F_NOP2_cat"/>
</dbReference>
<dbReference type="PANTHER" id="PTHR22807">
    <property type="entry name" value="NOP2 YEAST -RELATED NOL1/NOP2/FMU SUN DOMAIN-CONTAINING"/>
    <property type="match status" value="1"/>
</dbReference>
<dbReference type="SUPFAM" id="SSF53335">
    <property type="entry name" value="S-adenosyl-L-methionine-dependent methyltransferases"/>
    <property type="match status" value="1"/>
</dbReference>
<feature type="domain" description="SAM-dependent MTase RsmB/NOP-type" evidence="14">
    <location>
        <begin position="174"/>
        <end position="453"/>
    </location>
</feature>
<feature type="active site" description="Nucleophile" evidence="13">
    <location>
        <position position="387"/>
    </location>
</feature>
<evidence type="ECO:0000256" key="12">
    <source>
        <dbReference type="ARBA" id="ARBA00047283"/>
    </source>
</evidence>
<dbReference type="Pfam" id="PF01029">
    <property type="entry name" value="NusB"/>
    <property type="match status" value="1"/>
</dbReference>
<feature type="binding site" evidence="13">
    <location>
        <position position="334"/>
    </location>
    <ligand>
        <name>S-adenosyl-L-methionine</name>
        <dbReference type="ChEBI" id="CHEBI:59789"/>
    </ligand>
</feature>
<dbReference type="AlphaFoldDB" id="A0A1I2SQ19"/>
<evidence type="ECO:0000256" key="5">
    <source>
        <dbReference type="ARBA" id="ARBA00022552"/>
    </source>
</evidence>
<keyword evidence="8 13" id="KW-0949">S-adenosyl-L-methionine</keyword>
<dbReference type="InterPro" id="IPR001678">
    <property type="entry name" value="MeTrfase_RsmB-F_NOP2_dom"/>
</dbReference>
<dbReference type="PANTHER" id="PTHR22807:SF53">
    <property type="entry name" value="RIBOSOMAL RNA SMALL SUBUNIT METHYLTRANSFERASE B-RELATED"/>
    <property type="match status" value="1"/>
</dbReference>
<dbReference type="STRING" id="201973.SAMN04488025_14215"/>
<gene>
    <name evidence="15" type="ORF">SAMN04488025_14215</name>
</gene>
<comment type="similarity">
    <text evidence="13">Belongs to the class I-like SAM-binding methyltransferase superfamily. RsmB/NOP family.</text>
</comment>
<evidence type="ECO:0000256" key="7">
    <source>
        <dbReference type="ARBA" id="ARBA00022679"/>
    </source>
</evidence>
<dbReference type="CDD" id="cd00620">
    <property type="entry name" value="Methyltransferase_Sun"/>
    <property type="match status" value="1"/>
</dbReference>
<evidence type="ECO:0000256" key="8">
    <source>
        <dbReference type="ARBA" id="ARBA00022691"/>
    </source>
</evidence>
<dbReference type="GO" id="GO:0006355">
    <property type="term" value="P:regulation of DNA-templated transcription"/>
    <property type="evidence" value="ECO:0007669"/>
    <property type="project" value="InterPro"/>
</dbReference>
<dbReference type="InterPro" id="IPR004573">
    <property type="entry name" value="rRNA_ssu_MeTfrase_B"/>
</dbReference>
<dbReference type="PRINTS" id="PR02008">
    <property type="entry name" value="RCMTFAMILY"/>
</dbReference>
<dbReference type="Gene3D" id="1.10.940.10">
    <property type="entry name" value="NusB-like"/>
    <property type="match status" value="1"/>
</dbReference>
<dbReference type="SUPFAM" id="SSF48013">
    <property type="entry name" value="NusB-like"/>
    <property type="match status" value="1"/>
</dbReference>
<dbReference type="Proteomes" id="UP000198661">
    <property type="component" value="Unassembled WGS sequence"/>
</dbReference>
<dbReference type="InterPro" id="IPR035926">
    <property type="entry name" value="NusB-like_sf"/>
</dbReference>
<evidence type="ECO:0000256" key="4">
    <source>
        <dbReference type="ARBA" id="ARBA00022490"/>
    </source>
</evidence>
<dbReference type="NCBIfam" id="NF011494">
    <property type="entry name" value="PRK14902.1"/>
    <property type="match status" value="1"/>
</dbReference>
<dbReference type="EMBL" id="FOOK01000042">
    <property type="protein sequence ID" value="SFG52246.1"/>
    <property type="molecule type" value="Genomic_DNA"/>
</dbReference>
<keyword evidence="5" id="KW-0698">rRNA processing</keyword>
<dbReference type="InterPro" id="IPR048019">
    <property type="entry name" value="RsmB-like_N"/>
</dbReference>
<evidence type="ECO:0000256" key="10">
    <source>
        <dbReference type="ARBA" id="ARBA00030399"/>
    </source>
</evidence>
<dbReference type="InterPro" id="IPR029063">
    <property type="entry name" value="SAM-dependent_MTases_sf"/>
</dbReference>
<dbReference type="InterPro" id="IPR023267">
    <property type="entry name" value="RCMT"/>
</dbReference>
<dbReference type="InterPro" id="IPR054728">
    <property type="entry name" value="RsmB-like_ferredoxin"/>
</dbReference>
<dbReference type="OrthoDB" id="9810297at2"/>
<evidence type="ECO:0000256" key="6">
    <source>
        <dbReference type="ARBA" id="ARBA00022603"/>
    </source>
</evidence>
<evidence type="ECO:0000313" key="15">
    <source>
        <dbReference type="EMBL" id="SFG52246.1"/>
    </source>
</evidence>
<comment type="subcellular location">
    <subcellularLocation>
        <location evidence="2">Cytoplasm</location>
    </subcellularLocation>
</comment>
<evidence type="ECO:0000256" key="1">
    <source>
        <dbReference type="ARBA" id="ARBA00002724"/>
    </source>
</evidence>
<evidence type="ECO:0000256" key="11">
    <source>
        <dbReference type="ARBA" id="ARBA00031088"/>
    </source>
</evidence>
<dbReference type="RefSeq" id="WP_092041366.1">
    <property type="nucleotide sequence ID" value="NZ_FOOK01000042.1"/>
</dbReference>
<evidence type="ECO:0000256" key="2">
    <source>
        <dbReference type="ARBA" id="ARBA00004496"/>
    </source>
</evidence>
<dbReference type="NCBIfam" id="TIGR00563">
    <property type="entry name" value="rsmB"/>
    <property type="match status" value="1"/>
</dbReference>
<reference evidence="15 16" key="1">
    <citation type="submission" date="2016-10" db="EMBL/GenBank/DDBJ databases">
        <authorList>
            <person name="de Groot N.N."/>
        </authorList>
    </citation>
    <scope>NUCLEOTIDE SEQUENCE [LARGE SCALE GENOMIC DNA]</scope>
    <source>
        <strain evidence="15 16">DSM 44945</strain>
    </source>
</reference>
<keyword evidence="16" id="KW-1185">Reference proteome</keyword>
<evidence type="ECO:0000256" key="3">
    <source>
        <dbReference type="ARBA" id="ARBA00012140"/>
    </source>
</evidence>
<evidence type="ECO:0000256" key="13">
    <source>
        <dbReference type="PROSITE-ProRule" id="PRU01023"/>
    </source>
</evidence>
<feature type="binding site" evidence="13">
    <location>
        <position position="289"/>
    </location>
    <ligand>
        <name>S-adenosyl-L-methionine</name>
        <dbReference type="ChEBI" id="CHEBI:59789"/>
    </ligand>
</feature>
<keyword evidence="4" id="KW-0963">Cytoplasm</keyword>
<dbReference type="FunFam" id="1.10.940.10:FF:000006">
    <property type="entry name" value="16S rRNA (Cytosine(967)-C(5))-methyltransferase RsmB"/>
    <property type="match status" value="1"/>
</dbReference>
<keyword evidence="9 13" id="KW-0694">RNA-binding</keyword>
<dbReference type="Gene3D" id="3.40.50.150">
    <property type="entry name" value="Vaccinia Virus protein VP39"/>
    <property type="match status" value="1"/>
</dbReference>
<dbReference type="GO" id="GO:0005737">
    <property type="term" value="C:cytoplasm"/>
    <property type="evidence" value="ECO:0007669"/>
    <property type="project" value="UniProtKB-SubCell"/>
</dbReference>
<evidence type="ECO:0000259" key="14">
    <source>
        <dbReference type="PROSITE" id="PS51686"/>
    </source>
</evidence>
<dbReference type="FunFam" id="3.40.50.150:FF:000257">
    <property type="entry name" value="16S rRNA methyltransferase"/>
    <property type="match status" value="1"/>
</dbReference>
<comment type="function">
    <text evidence="1">Specifically methylates the cytosine at position 967 (m5C967) of 16S rRNA.</text>
</comment>
<proteinExistence type="inferred from homology"/>
<feature type="binding site" evidence="13">
    <location>
        <position position="316"/>
    </location>
    <ligand>
        <name>S-adenosyl-L-methionine</name>
        <dbReference type="ChEBI" id="CHEBI:59789"/>
    </ligand>
</feature>
<feature type="binding site" evidence="13">
    <location>
        <begin position="265"/>
        <end position="271"/>
    </location>
    <ligand>
        <name>S-adenosyl-L-methionine</name>
        <dbReference type="ChEBI" id="CHEBI:59789"/>
    </ligand>
</feature>
<dbReference type="Pfam" id="PF01189">
    <property type="entry name" value="Methyltr_RsmB-F"/>
    <property type="match status" value="1"/>
</dbReference>
<sequence>MNREAKGAREVALDVLIAVEERGAYSNLLLGRTLDRISLPPRDRRLATELIYGTIQRLNTLDWILDRFVKGGVRTLQPWVRQLLRLGVYQLHYLDRIPPRAAVHETVNLAKRRGHKGIAGLVNGVLRAYLRDDRNWPWLTAPRTAEEWALATSHPVWMVRRFQEVFGKETAWKILNANNEPPPVSLRVNPLKADRDRLLLELARSSGGEARPSLLSPQGIVLRGAGSPASLPGFREGLFTVQDESSMLVAEAVSPRPGQFGMDVCAAPGGKTTHLAEKMENRGRIVAFDIHPRKLRLIEENVRRLGISIVEVRQADARDLTGAVERPADFVLLDAPCSGLGVIRRKPDIKWRKETSDIDGVAALQWQMLLSASRWVRPGGTLVYSTCTLEPRENEEQIRRFLEKHPEFIPDEGLGELLAPAVIRKASIAPGMVRILPHHFGSDGFFIARLVRKK</sequence>
<keyword evidence="7 13" id="KW-0808">Transferase</keyword>
<accession>A0A1I2SQ19</accession>
<evidence type="ECO:0000256" key="9">
    <source>
        <dbReference type="ARBA" id="ARBA00022884"/>
    </source>
</evidence>
<dbReference type="GO" id="GO:0008649">
    <property type="term" value="F:rRNA methyltransferase activity"/>
    <property type="evidence" value="ECO:0007669"/>
    <property type="project" value="InterPro"/>
</dbReference>
<name>A0A1I2SQ19_9BACL</name>
<dbReference type="GO" id="GO:0003723">
    <property type="term" value="F:RNA binding"/>
    <property type="evidence" value="ECO:0007669"/>
    <property type="project" value="UniProtKB-UniRule"/>
</dbReference>
<dbReference type="InterPro" id="IPR006027">
    <property type="entry name" value="NusB_RsmB_TIM44"/>
</dbReference>
<dbReference type="EC" id="2.1.1.176" evidence="3"/>
<dbReference type="Gene3D" id="3.30.70.1170">
    <property type="entry name" value="Sun protein, domain 3"/>
    <property type="match status" value="1"/>
</dbReference>
<evidence type="ECO:0000313" key="16">
    <source>
        <dbReference type="Proteomes" id="UP000198661"/>
    </source>
</evidence>
<protein>
    <recommendedName>
        <fullName evidence="3">16S rRNA (cytosine(967)-C(5))-methyltransferase</fullName>
        <ecNumber evidence="3">2.1.1.176</ecNumber>
    </recommendedName>
    <alternativeName>
        <fullName evidence="10">16S rRNA m5C967 methyltransferase</fullName>
    </alternativeName>
    <alternativeName>
        <fullName evidence="11">rRNA (cytosine-C(5)-)-methyltransferase RsmB</fullName>
    </alternativeName>
</protein>
<dbReference type="CDD" id="cd02440">
    <property type="entry name" value="AdoMet_MTases"/>
    <property type="match status" value="1"/>
</dbReference>
<keyword evidence="6 13" id="KW-0489">Methyltransferase</keyword>
<comment type="catalytic activity">
    <reaction evidence="12">
        <text>cytidine(967) in 16S rRNA + S-adenosyl-L-methionine = 5-methylcytidine(967) in 16S rRNA + S-adenosyl-L-homocysteine + H(+)</text>
        <dbReference type="Rhea" id="RHEA:42748"/>
        <dbReference type="Rhea" id="RHEA-COMP:10219"/>
        <dbReference type="Rhea" id="RHEA-COMP:10220"/>
        <dbReference type="ChEBI" id="CHEBI:15378"/>
        <dbReference type="ChEBI" id="CHEBI:57856"/>
        <dbReference type="ChEBI" id="CHEBI:59789"/>
        <dbReference type="ChEBI" id="CHEBI:74483"/>
        <dbReference type="ChEBI" id="CHEBI:82748"/>
        <dbReference type="EC" id="2.1.1.176"/>
    </reaction>
</comment>